<keyword evidence="13" id="KW-1185">Reference proteome</keyword>
<dbReference type="EMBL" id="CP043450">
    <property type="protein sequence ID" value="QEM09628.1"/>
    <property type="molecule type" value="Genomic_DNA"/>
</dbReference>
<dbReference type="Gene3D" id="1.25.40.10">
    <property type="entry name" value="Tetratricopeptide repeat domain"/>
    <property type="match status" value="2"/>
</dbReference>
<keyword evidence="7" id="KW-0067">ATP-binding</keyword>
<dbReference type="EC" id="2.7.13.3" evidence="2"/>
<evidence type="ECO:0000256" key="7">
    <source>
        <dbReference type="ARBA" id="ARBA00022840"/>
    </source>
</evidence>
<evidence type="ECO:0000256" key="3">
    <source>
        <dbReference type="ARBA" id="ARBA00022553"/>
    </source>
</evidence>
<keyword evidence="4" id="KW-0808">Transferase</keyword>
<dbReference type="InterPro" id="IPR003594">
    <property type="entry name" value="HATPase_dom"/>
</dbReference>
<feature type="signal peptide" evidence="10">
    <location>
        <begin position="1"/>
        <end position="30"/>
    </location>
</feature>
<proteinExistence type="predicted"/>
<evidence type="ECO:0000256" key="2">
    <source>
        <dbReference type="ARBA" id="ARBA00012438"/>
    </source>
</evidence>
<dbReference type="InterPro" id="IPR011990">
    <property type="entry name" value="TPR-like_helical_dom_sf"/>
</dbReference>
<comment type="catalytic activity">
    <reaction evidence="1">
        <text>ATP + protein L-histidine = ADP + protein N-phospho-L-histidine.</text>
        <dbReference type="EC" id="2.7.13.3"/>
    </reaction>
</comment>
<feature type="domain" description="Histidine kinase/HSP90-like ATPase" evidence="11">
    <location>
        <begin position="660"/>
        <end position="758"/>
    </location>
</feature>
<dbReference type="RefSeq" id="WP_112572074.1">
    <property type="nucleotide sequence ID" value="NZ_CP043450.1"/>
</dbReference>
<dbReference type="GO" id="GO:0004673">
    <property type="term" value="F:protein histidine kinase activity"/>
    <property type="evidence" value="ECO:0007669"/>
    <property type="project" value="UniProtKB-EC"/>
</dbReference>
<feature type="coiled-coil region" evidence="9">
    <location>
        <begin position="449"/>
        <end position="565"/>
    </location>
</feature>
<evidence type="ECO:0000256" key="6">
    <source>
        <dbReference type="ARBA" id="ARBA00022777"/>
    </source>
</evidence>
<dbReference type="InterPro" id="IPR011495">
    <property type="entry name" value="Sig_transdc_His_kin_sub2_dim/P"/>
</dbReference>
<evidence type="ECO:0000256" key="8">
    <source>
        <dbReference type="PROSITE-ProRule" id="PRU00339"/>
    </source>
</evidence>
<evidence type="ECO:0000256" key="5">
    <source>
        <dbReference type="ARBA" id="ARBA00022741"/>
    </source>
</evidence>
<dbReference type="PANTHER" id="PTHR41523">
    <property type="entry name" value="TWO-COMPONENT SYSTEM SENSOR PROTEIN"/>
    <property type="match status" value="1"/>
</dbReference>
<keyword evidence="8" id="KW-0802">TPR repeat</keyword>
<dbReference type="Proteomes" id="UP000251402">
    <property type="component" value="Chromosome"/>
</dbReference>
<dbReference type="AlphaFoldDB" id="A0A5C1HXR7"/>
<organism evidence="12 13">
    <name type="scientific">Mucilaginibacter rubeus</name>
    <dbReference type="NCBI Taxonomy" id="2027860"/>
    <lineage>
        <taxon>Bacteria</taxon>
        <taxon>Pseudomonadati</taxon>
        <taxon>Bacteroidota</taxon>
        <taxon>Sphingobacteriia</taxon>
        <taxon>Sphingobacteriales</taxon>
        <taxon>Sphingobacteriaceae</taxon>
        <taxon>Mucilaginibacter</taxon>
    </lineage>
</organism>
<evidence type="ECO:0000256" key="9">
    <source>
        <dbReference type="SAM" id="Coils"/>
    </source>
</evidence>
<keyword evidence="3" id="KW-0597">Phosphoprotein</keyword>
<keyword evidence="6" id="KW-0418">Kinase</keyword>
<keyword evidence="5" id="KW-0547">Nucleotide-binding</keyword>
<dbReference type="PROSITE" id="PS50005">
    <property type="entry name" value="TPR"/>
    <property type="match status" value="1"/>
</dbReference>
<evidence type="ECO:0000256" key="1">
    <source>
        <dbReference type="ARBA" id="ARBA00000085"/>
    </source>
</evidence>
<dbReference type="PANTHER" id="PTHR41523:SF8">
    <property type="entry name" value="ETHYLENE RESPONSE SENSOR PROTEIN"/>
    <property type="match status" value="1"/>
</dbReference>
<evidence type="ECO:0000313" key="12">
    <source>
        <dbReference type="EMBL" id="QEM09628.1"/>
    </source>
</evidence>
<dbReference type="SMART" id="SM00387">
    <property type="entry name" value="HATPase_c"/>
    <property type="match status" value="1"/>
</dbReference>
<dbReference type="SMART" id="SM00028">
    <property type="entry name" value="TPR"/>
    <property type="match status" value="4"/>
</dbReference>
<evidence type="ECO:0000256" key="4">
    <source>
        <dbReference type="ARBA" id="ARBA00022679"/>
    </source>
</evidence>
<protein>
    <recommendedName>
        <fullName evidence="2">histidine kinase</fullName>
        <ecNumber evidence="2">2.7.13.3</ecNumber>
    </recommendedName>
</protein>
<keyword evidence="9" id="KW-0175">Coiled coil</keyword>
<dbReference type="Pfam" id="PF13374">
    <property type="entry name" value="TPR_10"/>
    <property type="match status" value="1"/>
</dbReference>
<dbReference type="GO" id="GO:0005524">
    <property type="term" value="F:ATP binding"/>
    <property type="evidence" value="ECO:0007669"/>
    <property type="project" value="UniProtKB-KW"/>
</dbReference>
<keyword evidence="10" id="KW-0732">Signal</keyword>
<evidence type="ECO:0000256" key="10">
    <source>
        <dbReference type="SAM" id="SignalP"/>
    </source>
</evidence>
<dbReference type="OrthoDB" id="1523170at2"/>
<dbReference type="Gene3D" id="3.30.565.10">
    <property type="entry name" value="Histidine kinase-like ATPase, C-terminal domain"/>
    <property type="match status" value="1"/>
</dbReference>
<sequence length="766" mass="86876">MNYAKSSFGEVVKKWLATCCLLLCALLGFAQQPSLPALKKQLQKSNADSVRVNLLIKTGNYFLSKKLADSAQYYASQAENLSASLKYVEGTGNSYILMAQASIIRKDKDACYPLIQKAIDLFTKYKLYRPTAEAIIRLGDAHAVFEGDDVNRKIASLQKASVELHKSTDKKREADVLKDLGDNLQILGRHEESLTILKQSFVVYQSIHYPYLQGIYDLMGSVSAQLGDYNNAIKYGLLAVKTAEAVNDTTMQLCTIYNRLGLTYYITRQFKIAQNYFEKSLVIAEKYKDSGSIILLASNLSVIYLKYNKPEKVIPLLKRTEANQPNMSIEQRATIESLILIAYATMKQYDEGLAYCKKQLEIAKQLDQHGNPQEIVQHAIANFYIAFKMDKPAREHLAHFRSLSIEHQNPANIAKSYLLAFKLDSAETKYAEAVEAYKKYTAINDSLFSKKKANEIERLQIQYETEKKDHELKIKEQNIQLLTKQAQLQKANIKQERLTRNLTIAGAALLALLLGLNYNRFRLKRRINQKLQVQQNEISQKNRSLTTLVQEKDNLLEEKEWLMKEIHHRVKNNLQIVISLLNTQSNYITNDIAFNAIRESQHRMQSISLIHQKLYQSENLALVDMPAYINDLVDYLKTSFDTGTRISFETRIVDAEFDVTRAVPLGLILNEAITNSIKYAFKDGKAGKISISMEETDHNTYILKISDNGSGIASPENITKSKTLGMSLIRGLSKQVGGTFKVENDNGLSVIIEFTNDKFIKAVKNI</sequence>
<reference evidence="12" key="1">
    <citation type="submission" date="2019-08" db="EMBL/GenBank/DDBJ databases">
        <title>Comparative genome analysis confer to the adaptation heavy metal polluted environment.</title>
        <authorList>
            <person name="Li Y."/>
        </authorList>
    </citation>
    <scope>NUCLEOTIDE SEQUENCE [LARGE SCALE GENOMIC DNA]</scope>
    <source>
        <strain evidence="12">P1</strain>
    </source>
</reference>
<dbReference type="KEGG" id="mrub:DEO27_006195"/>
<feature type="chain" id="PRO_5022921761" description="histidine kinase" evidence="10">
    <location>
        <begin position="31"/>
        <end position="766"/>
    </location>
</feature>
<evidence type="ECO:0000313" key="13">
    <source>
        <dbReference type="Proteomes" id="UP000251402"/>
    </source>
</evidence>
<name>A0A5C1HXR7_9SPHI</name>
<dbReference type="SUPFAM" id="SSF55874">
    <property type="entry name" value="ATPase domain of HSP90 chaperone/DNA topoisomerase II/histidine kinase"/>
    <property type="match status" value="1"/>
</dbReference>
<dbReference type="InterPro" id="IPR036890">
    <property type="entry name" value="HATPase_C_sf"/>
</dbReference>
<dbReference type="Pfam" id="PF02518">
    <property type="entry name" value="HATPase_c"/>
    <property type="match status" value="1"/>
</dbReference>
<dbReference type="InterPro" id="IPR019734">
    <property type="entry name" value="TPR_rpt"/>
</dbReference>
<feature type="repeat" description="TPR" evidence="8">
    <location>
        <begin position="254"/>
        <end position="287"/>
    </location>
</feature>
<gene>
    <name evidence="12" type="ORF">DEO27_006195</name>
</gene>
<evidence type="ECO:0000259" key="11">
    <source>
        <dbReference type="SMART" id="SM00387"/>
    </source>
</evidence>
<accession>A0A5C1HXR7</accession>
<dbReference type="Pfam" id="PF07568">
    <property type="entry name" value="HisKA_2"/>
    <property type="match status" value="1"/>
</dbReference>
<dbReference type="Gene3D" id="3.30.450.20">
    <property type="entry name" value="PAS domain"/>
    <property type="match status" value="1"/>
</dbReference>
<dbReference type="SUPFAM" id="SSF48452">
    <property type="entry name" value="TPR-like"/>
    <property type="match status" value="2"/>
</dbReference>